<dbReference type="OrthoDB" id="1023482at2759"/>
<keyword evidence="1" id="KW-0732">Signal</keyword>
<reference evidence="2" key="1">
    <citation type="journal article" date="2019" name="Database">
        <title>The radish genome database (RadishGD): an integrated information resource for radish genomics.</title>
        <authorList>
            <person name="Yu H.J."/>
            <person name="Baek S."/>
            <person name="Lee Y.J."/>
            <person name="Cho A."/>
            <person name="Mun J.H."/>
        </authorList>
    </citation>
    <scope>NUCLEOTIDE SEQUENCE [LARGE SCALE GENOMIC DNA]</scope>
    <source>
        <strain evidence="2">cv. WK10039</strain>
    </source>
</reference>
<gene>
    <name evidence="3" type="primary">LOC108853577</name>
</gene>
<proteinExistence type="predicted"/>
<dbReference type="RefSeq" id="XP_056863022.1">
    <property type="nucleotide sequence ID" value="XM_057007042.1"/>
</dbReference>
<dbReference type="Proteomes" id="UP000504610">
    <property type="component" value="Chromosome 4"/>
</dbReference>
<evidence type="ECO:0000313" key="2">
    <source>
        <dbReference type="Proteomes" id="UP000504610"/>
    </source>
</evidence>
<dbReference type="AlphaFoldDB" id="A0A9W3DGH7"/>
<dbReference type="KEGG" id="rsz:108853577"/>
<reference evidence="3" key="2">
    <citation type="submission" date="2025-08" db="UniProtKB">
        <authorList>
            <consortium name="RefSeq"/>
        </authorList>
    </citation>
    <scope>IDENTIFICATION</scope>
    <source>
        <tissue evidence="3">Leaf</tissue>
    </source>
</reference>
<accession>A0A9W3DGH7</accession>
<dbReference type="GeneID" id="108853577"/>
<name>A0A9W3DGH7_RAPSA</name>
<keyword evidence="2" id="KW-1185">Reference proteome</keyword>
<protein>
    <submittedName>
        <fullName evidence="3">Uncharacterized protein LOC108853577 isoform X1</fullName>
    </submittedName>
</protein>
<sequence length="133" mass="15796">MSPLMSLAIKLFIVFLLTESSMAKHVQDHNVSKNQNMSESDIDYSSFFKQMIEGWLREADTKYPFRPKAMRTGKAQAYVREWNNWKPYRNLVNKIDVLWPNVDYECPPYEATNLLTYMLHGLSRRNNILRFLK</sequence>
<feature type="signal peptide" evidence="1">
    <location>
        <begin position="1"/>
        <end position="23"/>
    </location>
</feature>
<evidence type="ECO:0000313" key="3">
    <source>
        <dbReference type="RefSeq" id="XP_056863022.1"/>
    </source>
</evidence>
<organism evidence="2 3">
    <name type="scientific">Raphanus sativus</name>
    <name type="common">Radish</name>
    <name type="synonym">Raphanus raphanistrum var. sativus</name>
    <dbReference type="NCBI Taxonomy" id="3726"/>
    <lineage>
        <taxon>Eukaryota</taxon>
        <taxon>Viridiplantae</taxon>
        <taxon>Streptophyta</taxon>
        <taxon>Embryophyta</taxon>
        <taxon>Tracheophyta</taxon>
        <taxon>Spermatophyta</taxon>
        <taxon>Magnoliopsida</taxon>
        <taxon>eudicotyledons</taxon>
        <taxon>Gunneridae</taxon>
        <taxon>Pentapetalae</taxon>
        <taxon>rosids</taxon>
        <taxon>malvids</taxon>
        <taxon>Brassicales</taxon>
        <taxon>Brassicaceae</taxon>
        <taxon>Brassiceae</taxon>
        <taxon>Raphanus</taxon>
    </lineage>
</organism>
<evidence type="ECO:0000256" key="1">
    <source>
        <dbReference type="SAM" id="SignalP"/>
    </source>
</evidence>
<feature type="chain" id="PRO_5040996697" evidence="1">
    <location>
        <begin position="24"/>
        <end position="133"/>
    </location>
</feature>